<dbReference type="Proteomes" id="UP000652760">
    <property type="component" value="Unassembled WGS sequence"/>
</dbReference>
<reference evidence="2" key="1">
    <citation type="submission" date="2021-01" db="EMBL/GenBank/DDBJ databases">
        <title>Genome public.</title>
        <authorList>
            <person name="Liu C."/>
            <person name="Sun Q."/>
        </authorList>
    </citation>
    <scope>NUCLEOTIDE SEQUENCE [LARGE SCALE GENOMIC DNA]</scope>
    <source>
        <strain evidence="2">YIM B02556</strain>
    </source>
</reference>
<proteinExistence type="predicted"/>
<protein>
    <submittedName>
        <fullName evidence="1">Uncharacterized protein</fullName>
    </submittedName>
</protein>
<gene>
    <name evidence="1" type="ORF">JHL17_08635</name>
</gene>
<evidence type="ECO:0000313" key="1">
    <source>
        <dbReference type="EMBL" id="MBK1837477.1"/>
    </source>
</evidence>
<name>A0ABS1F233_9PROT</name>
<evidence type="ECO:0000313" key="2">
    <source>
        <dbReference type="Proteomes" id="UP000652760"/>
    </source>
</evidence>
<accession>A0ABS1F233</accession>
<organism evidence="1 2">
    <name type="scientific">Azospirillum endophyticum</name>
    <dbReference type="NCBI Taxonomy" id="2800326"/>
    <lineage>
        <taxon>Bacteria</taxon>
        <taxon>Pseudomonadati</taxon>
        <taxon>Pseudomonadota</taxon>
        <taxon>Alphaproteobacteria</taxon>
        <taxon>Rhodospirillales</taxon>
        <taxon>Azospirillaceae</taxon>
        <taxon>Azospirillum</taxon>
    </lineage>
</organism>
<dbReference type="RefSeq" id="WP_200192108.1">
    <property type="nucleotide sequence ID" value="NZ_JAENHM010000027.1"/>
</dbReference>
<dbReference type="EMBL" id="JAENHM010000027">
    <property type="protein sequence ID" value="MBK1837477.1"/>
    <property type="molecule type" value="Genomic_DNA"/>
</dbReference>
<sequence length="62" mass="6734">MPYIILAWSLAQAAEDGPVTVTDRDEPAFLDQQPTPCGLAFCKRLSQNATRNAAPPFSVTKI</sequence>
<comment type="caution">
    <text evidence="1">The sequence shown here is derived from an EMBL/GenBank/DDBJ whole genome shotgun (WGS) entry which is preliminary data.</text>
</comment>
<keyword evidence="2" id="KW-1185">Reference proteome</keyword>